<sequence length="284" mass="30062">MERIGAALSTDPATGSPRPPPVVTPRPVGGLVTKRVLVMDYLRGEPLSRAVEAMEARGIDPDSPEAQLFGRKLLSALTEAFGLTILEGGFFHADPHPGNIFVLDDGRVGLIDFGQVKQIGARASTTLAKDEAQLDEISRLALELGVRLRDGSPREGPGPAATAIWLFDGSVDTLPGGFDTNELSPNSPVLIKGIASRLGVRWSLASEWAPIARRLLARQSAARSPFGAPPRLRSIVRLLGQWAAAKLSAVVLALPPPLRRLVAAVALRCSKRGSSPTGQLATQS</sequence>
<dbReference type="RefSeq" id="XP_005758620.1">
    <property type="nucleotide sequence ID" value="XM_005758563.1"/>
</dbReference>
<proteinExistence type="predicted"/>
<dbReference type="PANTHER" id="PTHR43173:SF12">
    <property type="entry name" value="PROTEIN KINASE SUPERFAMILY PROTEIN"/>
    <property type="match status" value="1"/>
</dbReference>
<dbReference type="HOGENOM" id="CLU_981546_0_0_1"/>
<dbReference type="STRING" id="2903.R1D5L2"/>
<dbReference type="Gene3D" id="1.10.510.10">
    <property type="entry name" value="Transferase(Phosphotransferase) domain 1"/>
    <property type="match status" value="1"/>
</dbReference>
<accession>A0A0D3I4K6</accession>
<reference evidence="3" key="2">
    <citation type="submission" date="2024-10" db="UniProtKB">
        <authorList>
            <consortium name="EnsemblProtists"/>
        </authorList>
    </citation>
    <scope>IDENTIFICATION</scope>
</reference>
<dbReference type="InterPro" id="IPR051130">
    <property type="entry name" value="Mito_struct-func_regulator"/>
</dbReference>
<name>A0A0D3I4K6_EMIH1</name>
<dbReference type="PaxDb" id="2903-EOD06191"/>
<evidence type="ECO:0000259" key="2">
    <source>
        <dbReference type="Pfam" id="PF03109"/>
    </source>
</evidence>
<dbReference type="InterPro" id="IPR004147">
    <property type="entry name" value="ABC1_dom"/>
</dbReference>
<keyword evidence="4" id="KW-1185">Reference proteome</keyword>
<protein>
    <recommendedName>
        <fullName evidence="2">ABC1 atypical kinase-like domain-containing protein</fullName>
    </recommendedName>
</protein>
<organism evidence="3 4">
    <name type="scientific">Emiliania huxleyi (strain CCMP1516)</name>
    <dbReference type="NCBI Taxonomy" id="280463"/>
    <lineage>
        <taxon>Eukaryota</taxon>
        <taxon>Haptista</taxon>
        <taxon>Haptophyta</taxon>
        <taxon>Prymnesiophyceae</taxon>
        <taxon>Isochrysidales</taxon>
        <taxon>Noelaerhabdaceae</taxon>
        <taxon>Emiliania</taxon>
    </lineage>
</organism>
<reference evidence="4" key="1">
    <citation type="journal article" date="2013" name="Nature">
        <title>Pan genome of the phytoplankton Emiliania underpins its global distribution.</title>
        <authorList>
            <person name="Read B.A."/>
            <person name="Kegel J."/>
            <person name="Klute M.J."/>
            <person name="Kuo A."/>
            <person name="Lefebvre S.C."/>
            <person name="Maumus F."/>
            <person name="Mayer C."/>
            <person name="Miller J."/>
            <person name="Monier A."/>
            <person name="Salamov A."/>
            <person name="Young J."/>
            <person name="Aguilar M."/>
            <person name="Claverie J.M."/>
            <person name="Frickenhaus S."/>
            <person name="Gonzalez K."/>
            <person name="Herman E.K."/>
            <person name="Lin Y.C."/>
            <person name="Napier J."/>
            <person name="Ogata H."/>
            <person name="Sarno A.F."/>
            <person name="Shmutz J."/>
            <person name="Schroeder D."/>
            <person name="de Vargas C."/>
            <person name="Verret F."/>
            <person name="von Dassow P."/>
            <person name="Valentin K."/>
            <person name="Van de Peer Y."/>
            <person name="Wheeler G."/>
            <person name="Dacks J.B."/>
            <person name="Delwiche C.F."/>
            <person name="Dyhrman S.T."/>
            <person name="Glockner G."/>
            <person name="John U."/>
            <person name="Richards T."/>
            <person name="Worden A.Z."/>
            <person name="Zhang X."/>
            <person name="Grigoriev I.V."/>
            <person name="Allen A.E."/>
            <person name="Bidle K."/>
            <person name="Borodovsky M."/>
            <person name="Bowler C."/>
            <person name="Brownlee C."/>
            <person name="Cock J.M."/>
            <person name="Elias M."/>
            <person name="Gladyshev V.N."/>
            <person name="Groth M."/>
            <person name="Guda C."/>
            <person name="Hadaegh A."/>
            <person name="Iglesias-Rodriguez M.D."/>
            <person name="Jenkins J."/>
            <person name="Jones B.M."/>
            <person name="Lawson T."/>
            <person name="Leese F."/>
            <person name="Lindquist E."/>
            <person name="Lobanov A."/>
            <person name="Lomsadze A."/>
            <person name="Malik S.B."/>
            <person name="Marsh M.E."/>
            <person name="Mackinder L."/>
            <person name="Mock T."/>
            <person name="Mueller-Roeber B."/>
            <person name="Pagarete A."/>
            <person name="Parker M."/>
            <person name="Probert I."/>
            <person name="Quesneville H."/>
            <person name="Raines C."/>
            <person name="Rensing S.A."/>
            <person name="Riano-Pachon D.M."/>
            <person name="Richier S."/>
            <person name="Rokitta S."/>
            <person name="Shiraiwa Y."/>
            <person name="Soanes D.M."/>
            <person name="van der Giezen M."/>
            <person name="Wahlund T.M."/>
            <person name="Williams B."/>
            <person name="Wilson W."/>
            <person name="Wolfe G."/>
            <person name="Wurch L.L."/>
        </authorList>
    </citation>
    <scope>NUCLEOTIDE SEQUENCE</scope>
</reference>
<feature type="domain" description="ABC1 atypical kinase-like" evidence="2">
    <location>
        <begin position="31"/>
        <end position="128"/>
    </location>
</feature>
<dbReference type="KEGG" id="ehx:EMIHUDRAFT_453537"/>
<dbReference type="eggNOG" id="KOG1235">
    <property type="taxonomic scope" value="Eukaryota"/>
</dbReference>
<dbReference type="PANTHER" id="PTHR43173">
    <property type="entry name" value="ABC1 FAMILY PROTEIN"/>
    <property type="match status" value="1"/>
</dbReference>
<evidence type="ECO:0000313" key="4">
    <source>
        <dbReference type="Proteomes" id="UP000013827"/>
    </source>
</evidence>
<dbReference type="InterPro" id="IPR011009">
    <property type="entry name" value="Kinase-like_dom_sf"/>
</dbReference>
<dbReference type="EnsemblProtists" id="EOD06191">
    <property type="protein sequence ID" value="EOD06191"/>
    <property type="gene ID" value="EMIHUDRAFT_453537"/>
</dbReference>
<dbReference type="Pfam" id="PF03109">
    <property type="entry name" value="ABC1"/>
    <property type="match status" value="1"/>
</dbReference>
<evidence type="ECO:0000313" key="3">
    <source>
        <dbReference type="EnsemblProtists" id="EOD06191"/>
    </source>
</evidence>
<feature type="region of interest" description="Disordered" evidence="1">
    <location>
        <begin position="1"/>
        <end position="26"/>
    </location>
</feature>
<dbReference type="GeneID" id="17252315"/>
<dbReference type="SUPFAM" id="SSF56112">
    <property type="entry name" value="Protein kinase-like (PK-like)"/>
    <property type="match status" value="1"/>
</dbReference>
<dbReference type="AlphaFoldDB" id="A0A0D3I4K6"/>
<dbReference type="Proteomes" id="UP000013827">
    <property type="component" value="Unassembled WGS sequence"/>
</dbReference>
<evidence type="ECO:0000256" key="1">
    <source>
        <dbReference type="SAM" id="MobiDB-lite"/>
    </source>
</evidence>